<keyword evidence="1" id="KW-1133">Transmembrane helix</keyword>
<reference evidence="2" key="2">
    <citation type="submission" date="2025-05" db="UniProtKB">
        <authorList>
            <consortium name="EnsemblMetazoa"/>
        </authorList>
    </citation>
    <scope>IDENTIFICATION</scope>
    <source>
        <strain evidence="2">Foshan</strain>
    </source>
</reference>
<dbReference type="Proteomes" id="UP000069940">
    <property type="component" value="Unassembled WGS sequence"/>
</dbReference>
<feature type="transmembrane region" description="Helical" evidence="1">
    <location>
        <begin position="168"/>
        <end position="186"/>
    </location>
</feature>
<reference evidence="3" key="1">
    <citation type="journal article" date="2015" name="Proc. Natl. Acad. Sci. U.S.A.">
        <title>Genome sequence of the Asian Tiger mosquito, Aedes albopictus, reveals insights into its biology, genetics, and evolution.</title>
        <authorList>
            <person name="Chen X.G."/>
            <person name="Jiang X."/>
            <person name="Gu J."/>
            <person name="Xu M."/>
            <person name="Wu Y."/>
            <person name="Deng Y."/>
            <person name="Zhang C."/>
            <person name="Bonizzoni M."/>
            <person name="Dermauw W."/>
            <person name="Vontas J."/>
            <person name="Armbruster P."/>
            <person name="Huang X."/>
            <person name="Yang Y."/>
            <person name="Zhang H."/>
            <person name="He W."/>
            <person name="Peng H."/>
            <person name="Liu Y."/>
            <person name="Wu K."/>
            <person name="Chen J."/>
            <person name="Lirakis M."/>
            <person name="Topalis P."/>
            <person name="Van Leeuwen T."/>
            <person name="Hall A.B."/>
            <person name="Jiang X."/>
            <person name="Thorpe C."/>
            <person name="Mueller R.L."/>
            <person name="Sun C."/>
            <person name="Waterhouse R.M."/>
            <person name="Yan G."/>
            <person name="Tu Z.J."/>
            <person name="Fang X."/>
            <person name="James A.A."/>
        </authorList>
    </citation>
    <scope>NUCLEOTIDE SEQUENCE [LARGE SCALE GENOMIC DNA]</scope>
    <source>
        <strain evidence="3">Foshan</strain>
    </source>
</reference>
<keyword evidence="1" id="KW-0812">Transmembrane</keyword>
<keyword evidence="3" id="KW-1185">Reference proteome</keyword>
<dbReference type="GeneID" id="109401446"/>
<sequence>MKLHFDSKFCQYPKTYFSFVLNALLWDRNWFTKVCTNCPFYLYSNTFAALYLCLNLILASCELFRQILVPIAATDEYDDKLTIPLRFWKFDLSFRIPHQYLLLGRALFHVQALARSLYNLAVGNYGALLGLVVFVPIFFVMDVINFGTEWSKRRGQDDFRTFIWKESLLLGATVVFWTNLCCLLYNEYAGCIFDK</sequence>
<evidence type="ECO:0008006" key="4">
    <source>
        <dbReference type="Google" id="ProtNLM"/>
    </source>
</evidence>
<organism evidence="2 3">
    <name type="scientific">Aedes albopictus</name>
    <name type="common">Asian tiger mosquito</name>
    <name type="synonym">Stegomyia albopicta</name>
    <dbReference type="NCBI Taxonomy" id="7160"/>
    <lineage>
        <taxon>Eukaryota</taxon>
        <taxon>Metazoa</taxon>
        <taxon>Ecdysozoa</taxon>
        <taxon>Arthropoda</taxon>
        <taxon>Hexapoda</taxon>
        <taxon>Insecta</taxon>
        <taxon>Pterygota</taxon>
        <taxon>Neoptera</taxon>
        <taxon>Endopterygota</taxon>
        <taxon>Diptera</taxon>
        <taxon>Nematocera</taxon>
        <taxon>Culicoidea</taxon>
        <taxon>Culicidae</taxon>
        <taxon>Culicinae</taxon>
        <taxon>Aedini</taxon>
        <taxon>Aedes</taxon>
        <taxon>Stegomyia</taxon>
    </lineage>
</organism>
<dbReference type="RefSeq" id="XP_062711710.1">
    <property type="nucleotide sequence ID" value="XM_062855726.1"/>
</dbReference>
<accession>A0ABM1ZN28</accession>
<feature type="transmembrane region" description="Helical" evidence="1">
    <location>
        <begin position="124"/>
        <end position="147"/>
    </location>
</feature>
<feature type="transmembrane region" description="Helical" evidence="1">
    <location>
        <begin position="40"/>
        <end position="58"/>
    </location>
</feature>
<keyword evidence="1" id="KW-0472">Membrane</keyword>
<evidence type="ECO:0000313" key="3">
    <source>
        <dbReference type="Proteomes" id="UP000069940"/>
    </source>
</evidence>
<protein>
    <recommendedName>
        <fullName evidence="4">Anoctamin</fullName>
    </recommendedName>
</protein>
<dbReference type="EnsemblMetazoa" id="AALFPA23_020077.R29564">
    <property type="protein sequence ID" value="AALFPA23_020077.P29564"/>
    <property type="gene ID" value="AALFPA23_020077"/>
</dbReference>
<evidence type="ECO:0000256" key="1">
    <source>
        <dbReference type="SAM" id="Phobius"/>
    </source>
</evidence>
<proteinExistence type="predicted"/>
<evidence type="ECO:0000313" key="2">
    <source>
        <dbReference type="EnsemblMetazoa" id="AALFPA23_020077.P29564"/>
    </source>
</evidence>
<name>A0ABM1ZN28_AEDAL</name>